<evidence type="ECO:0000256" key="5">
    <source>
        <dbReference type="ARBA" id="ARBA00023268"/>
    </source>
</evidence>
<dbReference type="PANTHER" id="PTHR11496:SF83">
    <property type="entry name" value="HYDROXYACID-OXOACID TRANSHYDROGENASE, MITOCHONDRIAL"/>
    <property type="match status" value="1"/>
</dbReference>
<dbReference type="AlphaFoldDB" id="A0A4V2G7C8"/>
<feature type="domain" description="Aldehyde dehydrogenase" evidence="9">
    <location>
        <begin position="4"/>
        <end position="266"/>
    </location>
</feature>
<dbReference type="Pfam" id="PF25137">
    <property type="entry name" value="ADH_Fe_C"/>
    <property type="match status" value="1"/>
</dbReference>
<keyword evidence="5" id="KW-0511">Multifunctional enzyme</keyword>
<dbReference type="InterPro" id="IPR034789">
    <property type="entry name" value="AAD_C"/>
</dbReference>
<dbReference type="Gene3D" id="1.20.1090.10">
    <property type="entry name" value="Dehydroquinate synthase-like - alpha domain"/>
    <property type="match status" value="1"/>
</dbReference>
<comment type="similarity">
    <text evidence="6 8">In the N-terminal section; belongs to the aldehyde dehydrogenase family.</text>
</comment>
<dbReference type="Pfam" id="PF00171">
    <property type="entry name" value="Aldedh"/>
    <property type="match status" value="1"/>
</dbReference>
<evidence type="ECO:0000256" key="2">
    <source>
        <dbReference type="ARBA" id="ARBA00023002"/>
    </source>
</evidence>
<dbReference type="InterPro" id="IPR012079">
    <property type="entry name" value="Bifunc_Ald-ADH"/>
</dbReference>
<dbReference type="OrthoDB" id="323926at2"/>
<gene>
    <name evidence="12" type="ORF">EV385_3907</name>
</gene>
<proteinExistence type="inferred from homology"/>
<dbReference type="InterPro" id="IPR056798">
    <property type="entry name" value="ADH_Fe_C"/>
</dbReference>
<dbReference type="InterPro" id="IPR016163">
    <property type="entry name" value="Ald_DH_C"/>
</dbReference>
<comment type="caution">
    <text evidence="12">The sequence shown here is derived from an EMBL/GenBank/DDBJ whole genome shotgun (WGS) entry which is preliminary data.</text>
</comment>
<evidence type="ECO:0000259" key="10">
    <source>
        <dbReference type="Pfam" id="PF00465"/>
    </source>
</evidence>
<evidence type="ECO:0000259" key="11">
    <source>
        <dbReference type="Pfam" id="PF25137"/>
    </source>
</evidence>
<dbReference type="InterPro" id="IPR015590">
    <property type="entry name" value="Aldehyde_DH_dom"/>
</dbReference>
<dbReference type="PANTHER" id="PTHR11496">
    <property type="entry name" value="ALCOHOL DEHYDROGENASE"/>
    <property type="match status" value="1"/>
</dbReference>
<dbReference type="Gene3D" id="3.40.309.10">
    <property type="entry name" value="Aldehyde Dehydrogenase, Chain A, domain 2"/>
    <property type="match status" value="1"/>
</dbReference>
<dbReference type="SUPFAM" id="SSF53720">
    <property type="entry name" value="ALDH-like"/>
    <property type="match status" value="1"/>
</dbReference>
<evidence type="ECO:0000313" key="12">
    <source>
        <dbReference type="EMBL" id="RZU52066.1"/>
    </source>
</evidence>
<dbReference type="GO" id="GO:0004022">
    <property type="term" value="F:alcohol dehydrogenase (NAD+) activity"/>
    <property type="evidence" value="ECO:0007669"/>
    <property type="project" value="UniProtKB-UniRule"/>
</dbReference>
<evidence type="ECO:0000256" key="8">
    <source>
        <dbReference type="PIRNR" id="PIRNR000111"/>
    </source>
</evidence>
<dbReference type="SUPFAM" id="SSF56796">
    <property type="entry name" value="Dehydroquinate synthase-like"/>
    <property type="match status" value="1"/>
</dbReference>
<dbReference type="Gene3D" id="3.40.605.10">
    <property type="entry name" value="Aldehyde Dehydrogenase, Chain A, domain 1"/>
    <property type="match status" value="1"/>
</dbReference>
<comment type="similarity">
    <text evidence="7 8">In the C-terminal section; belongs to the iron-containing alcohol dehydrogenase family.</text>
</comment>
<dbReference type="RefSeq" id="WP_130510731.1">
    <property type="nucleotide sequence ID" value="NZ_SHKY01000001.1"/>
</dbReference>
<protein>
    <recommendedName>
        <fullName evidence="8">Aldehyde-alcohol dehydrogenase</fullName>
    </recommendedName>
</protein>
<reference evidence="12 13" key="1">
    <citation type="submission" date="2019-02" db="EMBL/GenBank/DDBJ databases">
        <title>Sequencing the genomes of 1000 actinobacteria strains.</title>
        <authorList>
            <person name="Klenk H.-P."/>
        </authorList>
    </citation>
    <scope>NUCLEOTIDE SEQUENCE [LARGE SCALE GENOMIC DNA]</scope>
    <source>
        <strain evidence="12 13">DSM 45162</strain>
    </source>
</reference>
<evidence type="ECO:0000256" key="7">
    <source>
        <dbReference type="ARBA" id="ARBA00035645"/>
    </source>
</evidence>
<keyword evidence="2 8" id="KW-0560">Oxidoreductase</keyword>
<dbReference type="InterPro" id="IPR016162">
    <property type="entry name" value="Ald_DH_N"/>
</dbReference>
<dbReference type="CDD" id="cd07122">
    <property type="entry name" value="ALDH_F20_ACDH"/>
    <property type="match status" value="1"/>
</dbReference>
<evidence type="ECO:0000256" key="4">
    <source>
        <dbReference type="ARBA" id="ARBA00023027"/>
    </source>
</evidence>
<dbReference type="PIRSF" id="PIRSF000111">
    <property type="entry name" value="ALDH_ADH"/>
    <property type="match status" value="1"/>
</dbReference>
<dbReference type="Proteomes" id="UP000292564">
    <property type="component" value="Unassembled WGS sequence"/>
</dbReference>
<feature type="domain" description="Fe-containing alcohol dehydrogenase-like C-terminal" evidence="11">
    <location>
        <begin position="650"/>
        <end position="862"/>
    </location>
</feature>
<dbReference type="Gene3D" id="3.40.50.1970">
    <property type="match status" value="1"/>
</dbReference>
<dbReference type="InterPro" id="IPR018211">
    <property type="entry name" value="ADH_Fe_CS"/>
</dbReference>
<accession>A0A4V2G7C8</accession>
<dbReference type="InterPro" id="IPR016161">
    <property type="entry name" value="Ald_DH/histidinol_DH"/>
</dbReference>
<sequence length="869" mass="92733">MSDTNAMVDELVRGAEKALSDYADFTQEQVDHIVGKASVAAIHHHGRLAQLAVAETGRGVLEDKAVKNIFAAEHVTHSMAGLKTVGVVRRDDIDGIVEIADPVGVVCGLTPVTNPTSTVIFKALLALKTRNPIVFAFHPHAQRCSAEAARVVREAAVAAGAPENCVQWIDEPSLAATQALMHHDGVSVILATGGNAMVRAAYSAGKPALGVGAGNVPAYVHATADVGRAVHDIVLSKTFDNGMICASEQAVILDSAIAAQALDEFRRLHAHVASPHEKALLERFLFPPDGDGADCAGGTLNTAVVGQSAAWIAAQAGFAVPEDTSVLLAGIGEVGPAEPLSREKLCPVLALLHADTQEQGFAYAEQMVEFHGLGHSAVIHTCDAAVAEAYGHRVKAVRVIWNAPASHGGIGDIYNAYLPSLTLGCGSYGHTSVSNNVSALNLLNIKRIGRRTNNLQWFKVPPKVYFEPNAIRYLRDMPGVRRVTVVTDATMTRLGYVHRVSTVLRERGEPVTIQVIDNVEPEPSIDTVRRGAEVMREFRPDTIVALGGGSPIDAAKVMWLLYEHPDVDFADLREKFFDVRKRAFRFPAPGALARLVCVPTTSGTGAEVTPFAVITDTVTGQKYPLADYALTPSVAIVDPELTADLPAVVTADSGFDALTHATEAYVSVYANDFTDGLALHAIRLIFENLERAVRDGGADPRAREKMHNAGTVAGMAFGNAFLGIVHAMAHTLGATFRIAHGRTNAILLPHAIRYNGTVPAKLTAWPKYERYTAPERFQEIARALGLPADTPEQGVESYAAAVERLRDAVGIPPSFRAAGVAEQAFLAALPQQAMNAYLDQCAPANPRMPMLDDMQALMRAAYYGPAGKL</sequence>
<comment type="cofactor">
    <cofactor evidence="1">
        <name>Fe(2+)</name>
        <dbReference type="ChEBI" id="CHEBI:29033"/>
    </cofactor>
</comment>
<dbReference type="GO" id="GO:0046872">
    <property type="term" value="F:metal ion binding"/>
    <property type="evidence" value="ECO:0007669"/>
    <property type="project" value="InterPro"/>
</dbReference>
<organism evidence="12 13">
    <name type="scientific">Krasilnikovia cinnamomea</name>
    <dbReference type="NCBI Taxonomy" id="349313"/>
    <lineage>
        <taxon>Bacteria</taxon>
        <taxon>Bacillati</taxon>
        <taxon>Actinomycetota</taxon>
        <taxon>Actinomycetes</taxon>
        <taxon>Micromonosporales</taxon>
        <taxon>Micromonosporaceae</taxon>
        <taxon>Krasilnikovia</taxon>
    </lineage>
</organism>
<dbReference type="FunFam" id="3.40.50.1970:FF:000003">
    <property type="entry name" value="Alcohol dehydrogenase, iron-containing"/>
    <property type="match status" value="1"/>
</dbReference>
<dbReference type="InterPro" id="IPR001670">
    <property type="entry name" value="ADH_Fe/GldA"/>
</dbReference>
<dbReference type="NCBIfam" id="NF010378">
    <property type="entry name" value="PRK13805.1"/>
    <property type="match status" value="1"/>
</dbReference>
<evidence type="ECO:0000313" key="13">
    <source>
        <dbReference type="Proteomes" id="UP000292564"/>
    </source>
</evidence>
<dbReference type="InterPro" id="IPR039697">
    <property type="entry name" value="Alcohol_dehydrogenase_Fe"/>
</dbReference>
<dbReference type="GO" id="GO:0015976">
    <property type="term" value="P:carbon utilization"/>
    <property type="evidence" value="ECO:0007669"/>
    <property type="project" value="InterPro"/>
</dbReference>
<name>A0A4V2G7C8_9ACTN</name>
<evidence type="ECO:0000256" key="3">
    <source>
        <dbReference type="ARBA" id="ARBA00023004"/>
    </source>
</evidence>
<dbReference type="PROSITE" id="PS00060">
    <property type="entry name" value="ADH_IRON_2"/>
    <property type="match status" value="1"/>
</dbReference>
<evidence type="ECO:0000259" key="9">
    <source>
        <dbReference type="Pfam" id="PF00171"/>
    </source>
</evidence>
<dbReference type="CDD" id="cd08178">
    <property type="entry name" value="AAD_C"/>
    <property type="match status" value="1"/>
</dbReference>
<dbReference type="EMBL" id="SHKY01000001">
    <property type="protein sequence ID" value="RZU52066.1"/>
    <property type="molecule type" value="Genomic_DNA"/>
</dbReference>
<keyword evidence="13" id="KW-1185">Reference proteome</keyword>
<dbReference type="GO" id="GO:0006066">
    <property type="term" value="P:alcohol metabolic process"/>
    <property type="evidence" value="ECO:0007669"/>
    <property type="project" value="InterPro"/>
</dbReference>
<keyword evidence="4" id="KW-0520">NAD</keyword>
<keyword evidence="3" id="KW-0408">Iron</keyword>
<feature type="domain" description="Alcohol dehydrogenase iron-type/glycerol dehydrogenase GldA" evidence="10">
    <location>
        <begin position="461"/>
        <end position="639"/>
    </location>
</feature>
<evidence type="ECO:0000256" key="1">
    <source>
        <dbReference type="ARBA" id="ARBA00001954"/>
    </source>
</evidence>
<dbReference type="PROSITE" id="PS00913">
    <property type="entry name" value="ADH_IRON_1"/>
    <property type="match status" value="1"/>
</dbReference>
<evidence type="ECO:0000256" key="6">
    <source>
        <dbReference type="ARBA" id="ARBA00035641"/>
    </source>
</evidence>
<dbReference type="FunFam" id="1.20.1090.10:FF:000001">
    <property type="entry name" value="Aldehyde-alcohol dehydrogenase"/>
    <property type="match status" value="1"/>
</dbReference>
<dbReference type="Pfam" id="PF00465">
    <property type="entry name" value="Fe-ADH"/>
    <property type="match status" value="1"/>
</dbReference>
<dbReference type="GO" id="GO:0008774">
    <property type="term" value="F:acetaldehyde dehydrogenase (acetylating) activity"/>
    <property type="evidence" value="ECO:0007669"/>
    <property type="project" value="UniProtKB-UniRule"/>
</dbReference>